<comment type="similarity">
    <text evidence="2 9">Belongs to the gluconokinase GntK/GntV family.</text>
</comment>
<dbReference type="Gene3D" id="3.40.50.300">
    <property type="entry name" value="P-loop containing nucleotide triphosphate hydrolases"/>
    <property type="match status" value="1"/>
</dbReference>
<evidence type="ECO:0000256" key="1">
    <source>
        <dbReference type="ARBA" id="ARBA00004761"/>
    </source>
</evidence>
<evidence type="ECO:0000256" key="4">
    <source>
        <dbReference type="ARBA" id="ARBA00022679"/>
    </source>
</evidence>
<dbReference type="PANTHER" id="PTHR43442:SF3">
    <property type="entry name" value="GLUCONOKINASE-RELATED"/>
    <property type="match status" value="1"/>
</dbReference>
<dbReference type="EMBL" id="BNAI01000012">
    <property type="protein sequence ID" value="GHF26470.1"/>
    <property type="molecule type" value="Genomic_DNA"/>
</dbReference>
<dbReference type="NCBIfam" id="TIGR01313">
    <property type="entry name" value="therm_gnt_kin"/>
    <property type="match status" value="1"/>
</dbReference>
<proteinExistence type="inferred from homology"/>
<dbReference type="CDD" id="cd02021">
    <property type="entry name" value="GntK"/>
    <property type="match status" value="1"/>
</dbReference>
<evidence type="ECO:0000256" key="5">
    <source>
        <dbReference type="ARBA" id="ARBA00022741"/>
    </source>
</evidence>
<comment type="pathway">
    <text evidence="1">Carbohydrate acid metabolism.</text>
</comment>
<reference evidence="10" key="2">
    <citation type="submission" date="2020-09" db="EMBL/GenBank/DDBJ databases">
        <authorList>
            <person name="Sun Q."/>
            <person name="Zhou Y."/>
        </authorList>
    </citation>
    <scope>NUCLEOTIDE SEQUENCE</scope>
    <source>
        <strain evidence="10">CGMCC 1.16548</strain>
    </source>
</reference>
<keyword evidence="4 9" id="KW-0808">Transferase</keyword>
<reference evidence="10" key="1">
    <citation type="journal article" date="2014" name="Int. J. Syst. Evol. Microbiol.">
        <title>Complete genome sequence of Corynebacterium casei LMG S-19264T (=DSM 44701T), isolated from a smear-ripened cheese.</title>
        <authorList>
            <consortium name="US DOE Joint Genome Institute (JGI-PGF)"/>
            <person name="Walter F."/>
            <person name="Albersmeier A."/>
            <person name="Kalinowski J."/>
            <person name="Ruckert C."/>
        </authorList>
    </citation>
    <scope>NUCLEOTIDE SEQUENCE</scope>
    <source>
        <strain evidence="10">CGMCC 1.16548</strain>
    </source>
</reference>
<evidence type="ECO:0000256" key="9">
    <source>
        <dbReference type="RuleBase" id="RU363066"/>
    </source>
</evidence>
<dbReference type="GO" id="GO:0046316">
    <property type="term" value="F:gluconokinase activity"/>
    <property type="evidence" value="ECO:0007669"/>
    <property type="project" value="UniProtKB-EC"/>
</dbReference>
<organism evidence="10 11">
    <name type="scientific">Pseudolysinimonas yzui</name>
    <dbReference type="NCBI Taxonomy" id="2708254"/>
    <lineage>
        <taxon>Bacteria</taxon>
        <taxon>Bacillati</taxon>
        <taxon>Actinomycetota</taxon>
        <taxon>Actinomycetes</taxon>
        <taxon>Micrococcales</taxon>
        <taxon>Microbacteriaceae</taxon>
        <taxon>Pseudolysinimonas</taxon>
    </lineage>
</organism>
<dbReference type="GO" id="GO:0005524">
    <property type="term" value="F:ATP binding"/>
    <property type="evidence" value="ECO:0007669"/>
    <property type="project" value="UniProtKB-KW"/>
</dbReference>
<name>A0A8J3GSV9_9MICO</name>
<gene>
    <name evidence="10" type="primary">aroK</name>
    <name evidence="10" type="ORF">GCM10011600_29280</name>
</gene>
<keyword evidence="11" id="KW-1185">Reference proteome</keyword>
<dbReference type="PANTHER" id="PTHR43442">
    <property type="entry name" value="GLUCONOKINASE-RELATED"/>
    <property type="match status" value="1"/>
</dbReference>
<dbReference type="InterPro" id="IPR031322">
    <property type="entry name" value="Shikimate/glucono_kinase"/>
</dbReference>
<dbReference type="InterPro" id="IPR027417">
    <property type="entry name" value="P-loop_NTPase"/>
</dbReference>
<dbReference type="PROSITE" id="PS51257">
    <property type="entry name" value="PROKAR_LIPOPROTEIN"/>
    <property type="match status" value="1"/>
</dbReference>
<evidence type="ECO:0000256" key="3">
    <source>
        <dbReference type="ARBA" id="ARBA00012054"/>
    </source>
</evidence>
<evidence type="ECO:0000256" key="2">
    <source>
        <dbReference type="ARBA" id="ARBA00008420"/>
    </source>
</evidence>
<evidence type="ECO:0000256" key="7">
    <source>
        <dbReference type="ARBA" id="ARBA00022840"/>
    </source>
</evidence>
<evidence type="ECO:0000256" key="8">
    <source>
        <dbReference type="ARBA" id="ARBA00048090"/>
    </source>
</evidence>
<evidence type="ECO:0000313" key="11">
    <source>
        <dbReference type="Proteomes" id="UP000617531"/>
    </source>
</evidence>
<comment type="catalytic activity">
    <reaction evidence="8 9">
        <text>D-gluconate + ATP = 6-phospho-D-gluconate + ADP + H(+)</text>
        <dbReference type="Rhea" id="RHEA:19433"/>
        <dbReference type="ChEBI" id="CHEBI:15378"/>
        <dbReference type="ChEBI" id="CHEBI:18391"/>
        <dbReference type="ChEBI" id="CHEBI:30616"/>
        <dbReference type="ChEBI" id="CHEBI:58759"/>
        <dbReference type="ChEBI" id="CHEBI:456216"/>
        <dbReference type="EC" id="2.7.1.12"/>
    </reaction>
</comment>
<keyword evidence="5 9" id="KW-0547">Nucleotide-binding</keyword>
<dbReference type="AlphaFoldDB" id="A0A8J3GSV9"/>
<dbReference type="EC" id="2.7.1.12" evidence="3 9"/>
<sequence>MNERGVQLPIVLMGVSGCGKSTIGVRLASELGMAFIEGDEFHSKAGRIKMASGRPLSDEDRMPWLDRLGETLALAPRSVVACSALRRTYRDRIRDWVPDAQFVYLKGDRRVVLKRTMSRSHDFMPVELLGSQYSVLEPPQPDEAAFTVAVGVGPDRVVRTILERLGHLGPGTIPQSPAVDS</sequence>
<keyword evidence="6 9" id="KW-0418">Kinase</keyword>
<evidence type="ECO:0000313" key="10">
    <source>
        <dbReference type="EMBL" id="GHF26470.1"/>
    </source>
</evidence>
<protein>
    <recommendedName>
        <fullName evidence="3 9">Gluconokinase</fullName>
        <ecNumber evidence="3 9">2.7.1.12</ecNumber>
    </recommendedName>
</protein>
<comment type="caution">
    <text evidence="10">The sequence shown here is derived from an EMBL/GenBank/DDBJ whole genome shotgun (WGS) entry which is preliminary data.</text>
</comment>
<dbReference type="Proteomes" id="UP000617531">
    <property type="component" value="Unassembled WGS sequence"/>
</dbReference>
<evidence type="ECO:0000256" key="6">
    <source>
        <dbReference type="ARBA" id="ARBA00022777"/>
    </source>
</evidence>
<dbReference type="GO" id="GO:0005737">
    <property type="term" value="C:cytoplasm"/>
    <property type="evidence" value="ECO:0007669"/>
    <property type="project" value="TreeGrafter"/>
</dbReference>
<dbReference type="SUPFAM" id="SSF52540">
    <property type="entry name" value="P-loop containing nucleoside triphosphate hydrolases"/>
    <property type="match status" value="1"/>
</dbReference>
<dbReference type="Pfam" id="PF01202">
    <property type="entry name" value="SKI"/>
    <property type="match status" value="1"/>
</dbReference>
<dbReference type="GO" id="GO:0005975">
    <property type="term" value="P:carbohydrate metabolic process"/>
    <property type="evidence" value="ECO:0007669"/>
    <property type="project" value="InterPro"/>
</dbReference>
<dbReference type="InterPro" id="IPR006001">
    <property type="entry name" value="Therm_gnt_kin"/>
</dbReference>
<keyword evidence="7 9" id="KW-0067">ATP-binding</keyword>
<accession>A0A8J3GSV9</accession>